<feature type="region of interest" description="Disordered" evidence="7">
    <location>
        <begin position="285"/>
        <end position="313"/>
    </location>
</feature>
<evidence type="ECO:0000256" key="3">
    <source>
        <dbReference type="ARBA" id="ARBA00022989"/>
    </source>
</evidence>
<dbReference type="EMBL" id="JAEKJZ010000001">
    <property type="protein sequence ID" value="MBN9670855.1"/>
    <property type="molecule type" value="Genomic_DNA"/>
</dbReference>
<evidence type="ECO:0000256" key="4">
    <source>
        <dbReference type="ARBA" id="ARBA00023002"/>
    </source>
</evidence>
<dbReference type="Pfam" id="PF04116">
    <property type="entry name" value="FA_hydroxylase"/>
    <property type="match status" value="1"/>
</dbReference>
<feature type="transmembrane region" description="Helical" evidence="8">
    <location>
        <begin position="12"/>
        <end position="31"/>
    </location>
</feature>
<dbReference type="InterPro" id="IPR006694">
    <property type="entry name" value="Fatty_acid_hydroxylase"/>
</dbReference>
<dbReference type="GO" id="GO:0050479">
    <property type="term" value="F:glyceryl-ether monooxygenase activity"/>
    <property type="evidence" value="ECO:0007669"/>
    <property type="project" value="TreeGrafter"/>
</dbReference>
<proteinExistence type="predicted"/>
<evidence type="ECO:0000256" key="6">
    <source>
        <dbReference type="ARBA" id="ARBA00023136"/>
    </source>
</evidence>
<evidence type="ECO:0000313" key="11">
    <source>
        <dbReference type="Proteomes" id="UP000664096"/>
    </source>
</evidence>
<comment type="subcellular location">
    <subcellularLocation>
        <location evidence="1">Endomembrane system</location>
        <topology evidence="1">Multi-pass membrane protein</topology>
    </subcellularLocation>
</comment>
<keyword evidence="4" id="KW-0560">Oxidoreductase</keyword>
<name>A0A939EFJ0_9HYPH</name>
<sequence length="313" mass="34856">MDPTLFFSPEAPLRYVMPVIAISLIALEFGVSRLARHDHATYDLAESATSLVIAVGNKIVKGLEAGLVAIPFVLAYQHRLFDFPATAPLAIAALFLATEFLYYWFHRASHRIRWMWATHSVHHSATHFNLTAAIRLGWTGQISGNFLFFLVLPLIGFHPFSVVGMLGLNLAYQFFVHTEAVPRLGPLEWVLNTPAHHRVHHASNASCLDKNYGGILIVFDRLFGTFAEAPVEERLRYGLAGKDPDLNPVRINFSEWIAMAKDFRSAATWRDRILSLFGPPGISIAKRGGNAPRRDEMLPPPSPSEPQPKGNSL</sequence>
<dbReference type="GO" id="GO:0006643">
    <property type="term" value="P:membrane lipid metabolic process"/>
    <property type="evidence" value="ECO:0007669"/>
    <property type="project" value="TreeGrafter"/>
</dbReference>
<dbReference type="Proteomes" id="UP000664096">
    <property type="component" value="Unassembled WGS sequence"/>
</dbReference>
<feature type="domain" description="Fatty acid hydroxylase" evidence="9">
    <location>
        <begin position="92"/>
        <end position="225"/>
    </location>
</feature>
<feature type="transmembrane region" description="Helical" evidence="8">
    <location>
        <begin position="51"/>
        <end position="74"/>
    </location>
</feature>
<keyword evidence="6 8" id="KW-0472">Membrane</keyword>
<evidence type="ECO:0000313" key="10">
    <source>
        <dbReference type="EMBL" id="MBN9670855.1"/>
    </source>
</evidence>
<keyword evidence="5" id="KW-0443">Lipid metabolism</keyword>
<organism evidence="10 11">
    <name type="scientific">Roseibium aggregatum</name>
    <dbReference type="NCBI Taxonomy" id="187304"/>
    <lineage>
        <taxon>Bacteria</taxon>
        <taxon>Pseudomonadati</taxon>
        <taxon>Pseudomonadota</taxon>
        <taxon>Alphaproteobacteria</taxon>
        <taxon>Hyphomicrobiales</taxon>
        <taxon>Stappiaceae</taxon>
        <taxon>Roseibium</taxon>
    </lineage>
</organism>
<dbReference type="RefSeq" id="WP_207140424.1">
    <property type="nucleotide sequence ID" value="NZ_JAEKJZ010000001.1"/>
</dbReference>
<evidence type="ECO:0000259" key="9">
    <source>
        <dbReference type="Pfam" id="PF04116"/>
    </source>
</evidence>
<dbReference type="PANTHER" id="PTHR21624:SF1">
    <property type="entry name" value="ALKYLGLYCEROL MONOOXYGENASE"/>
    <property type="match status" value="1"/>
</dbReference>
<dbReference type="InterPro" id="IPR051689">
    <property type="entry name" value="Sterol_desaturase/TMEM195"/>
</dbReference>
<evidence type="ECO:0000256" key="7">
    <source>
        <dbReference type="SAM" id="MobiDB-lite"/>
    </source>
</evidence>
<evidence type="ECO:0000256" key="2">
    <source>
        <dbReference type="ARBA" id="ARBA00022692"/>
    </source>
</evidence>
<accession>A0A939EFJ0</accession>
<gene>
    <name evidence="10" type="ORF">JF539_10955</name>
</gene>
<feature type="transmembrane region" description="Helical" evidence="8">
    <location>
        <begin position="86"/>
        <end position="105"/>
    </location>
</feature>
<reference evidence="10" key="1">
    <citation type="submission" date="2020-12" db="EMBL/GenBank/DDBJ databases">
        <title>Oil enriched cultivation method for isolating marine PHA-producing bacteria.</title>
        <authorList>
            <person name="Zheng W."/>
            <person name="Yu S."/>
            <person name="Huang Y."/>
        </authorList>
    </citation>
    <scope>NUCLEOTIDE SEQUENCE</scope>
    <source>
        <strain evidence="10">SY-2-12</strain>
    </source>
</reference>
<evidence type="ECO:0000256" key="8">
    <source>
        <dbReference type="SAM" id="Phobius"/>
    </source>
</evidence>
<dbReference type="PANTHER" id="PTHR21624">
    <property type="entry name" value="STEROL DESATURASE-RELATED PROTEIN"/>
    <property type="match status" value="1"/>
</dbReference>
<dbReference type="AlphaFoldDB" id="A0A939EFJ0"/>
<dbReference type="GO" id="GO:0012505">
    <property type="term" value="C:endomembrane system"/>
    <property type="evidence" value="ECO:0007669"/>
    <property type="project" value="UniProtKB-SubCell"/>
</dbReference>
<evidence type="ECO:0000256" key="1">
    <source>
        <dbReference type="ARBA" id="ARBA00004127"/>
    </source>
</evidence>
<comment type="caution">
    <text evidence="10">The sequence shown here is derived from an EMBL/GenBank/DDBJ whole genome shotgun (WGS) entry which is preliminary data.</text>
</comment>
<feature type="transmembrane region" description="Helical" evidence="8">
    <location>
        <begin position="146"/>
        <end position="172"/>
    </location>
</feature>
<dbReference type="GO" id="GO:0016020">
    <property type="term" value="C:membrane"/>
    <property type="evidence" value="ECO:0007669"/>
    <property type="project" value="GOC"/>
</dbReference>
<evidence type="ECO:0000256" key="5">
    <source>
        <dbReference type="ARBA" id="ARBA00023098"/>
    </source>
</evidence>
<dbReference type="GO" id="GO:0005506">
    <property type="term" value="F:iron ion binding"/>
    <property type="evidence" value="ECO:0007669"/>
    <property type="project" value="InterPro"/>
</dbReference>
<keyword evidence="3 8" id="KW-1133">Transmembrane helix</keyword>
<dbReference type="GO" id="GO:0008610">
    <property type="term" value="P:lipid biosynthetic process"/>
    <property type="evidence" value="ECO:0007669"/>
    <property type="project" value="InterPro"/>
</dbReference>
<keyword evidence="2 8" id="KW-0812">Transmembrane</keyword>
<protein>
    <submittedName>
        <fullName evidence="10">Sterol desaturase family protein</fullName>
    </submittedName>
</protein>